<evidence type="ECO:0000313" key="4">
    <source>
        <dbReference type="Proteomes" id="UP000252081"/>
    </source>
</evidence>
<gene>
    <name evidence="3" type="ORF">DRW42_13380</name>
</gene>
<dbReference type="Proteomes" id="UP000252081">
    <property type="component" value="Unassembled WGS sequence"/>
</dbReference>
<evidence type="ECO:0000259" key="2">
    <source>
        <dbReference type="Pfam" id="PF03795"/>
    </source>
</evidence>
<dbReference type="OrthoDB" id="7782105at2"/>
<evidence type="ECO:0000313" key="3">
    <source>
        <dbReference type="EMBL" id="RBQ06762.1"/>
    </source>
</evidence>
<dbReference type="EMBL" id="QNQU01000010">
    <property type="protein sequence ID" value="RBQ06762.1"/>
    <property type="molecule type" value="Genomic_DNA"/>
</dbReference>
<dbReference type="SUPFAM" id="SSF54909">
    <property type="entry name" value="Dimeric alpha+beta barrel"/>
    <property type="match status" value="1"/>
</dbReference>
<feature type="domain" description="YCII-related" evidence="2">
    <location>
        <begin position="49"/>
        <end position="103"/>
    </location>
</feature>
<protein>
    <submittedName>
        <fullName evidence="3">Transcription initiation protein</fullName>
    </submittedName>
</protein>
<dbReference type="Pfam" id="PF03795">
    <property type="entry name" value="YCII"/>
    <property type="match status" value="1"/>
</dbReference>
<keyword evidence="4" id="KW-1185">Reference proteome</keyword>
<sequence length="111" mass="12526">MTEFVLIFRRDYKTKEIQPTPEQMQEHLKHWAEWFGNLASNDLLARPVQRLDAEGRIVTKDAVANGPYIEVKESIGGLVIIKANDYDEAVEIAESCPVLELGGNVEIRMGV</sequence>
<organism evidence="3 4">
    <name type="scientific">Pedobacter miscanthi</name>
    <dbReference type="NCBI Taxonomy" id="2259170"/>
    <lineage>
        <taxon>Bacteria</taxon>
        <taxon>Pseudomonadati</taxon>
        <taxon>Bacteroidota</taxon>
        <taxon>Sphingobacteriia</taxon>
        <taxon>Sphingobacteriales</taxon>
        <taxon>Sphingobacteriaceae</taxon>
        <taxon>Pedobacter</taxon>
    </lineage>
</organism>
<accession>A0A366L0T3</accession>
<dbReference type="InterPro" id="IPR011008">
    <property type="entry name" value="Dimeric_a/b-barrel"/>
</dbReference>
<dbReference type="RefSeq" id="WP_113949325.1">
    <property type="nucleotide sequence ID" value="NZ_QNQU01000010.1"/>
</dbReference>
<dbReference type="Gene3D" id="3.30.70.1060">
    <property type="entry name" value="Dimeric alpha+beta barrel"/>
    <property type="match status" value="1"/>
</dbReference>
<name>A0A366L0T3_9SPHI</name>
<proteinExistence type="inferred from homology"/>
<comment type="similarity">
    <text evidence="1">Belongs to the YciI family.</text>
</comment>
<comment type="caution">
    <text evidence="3">The sequence shown here is derived from an EMBL/GenBank/DDBJ whole genome shotgun (WGS) entry which is preliminary data.</text>
</comment>
<dbReference type="InterPro" id="IPR005545">
    <property type="entry name" value="YCII"/>
</dbReference>
<evidence type="ECO:0000256" key="1">
    <source>
        <dbReference type="ARBA" id="ARBA00007689"/>
    </source>
</evidence>
<reference evidence="3 4" key="1">
    <citation type="submission" date="2018-07" db="EMBL/GenBank/DDBJ databases">
        <title>A draft genome of a endophytic bacteria, a new species of Pedobacter.</title>
        <authorList>
            <person name="Zhang Z.D."/>
            <person name="Chen Z.J."/>
        </authorList>
    </citation>
    <scope>NUCLEOTIDE SEQUENCE [LARGE SCALE GENOMIC DNA]</scope>
    <source>
        <strain evidence="3 4">RS10</strain>
    </source>
</reference>
<dbReference type="AlphaFoldDB" id="A0A366L0T3"/>